<dbReference type="OMA" id="SYPTRIF"/>
<comment type="caution">
    <text evidence="6">The sequence shown here is derived from an EMBL/GenBank/DDBJ whole genome shotgun (WGS) entry which is preliminary data.</text>
</comment>
<name>A0A484APT3_DRONA</name>
<dbReference type="GO" id="GO:0016298">
    <property type="term" value="F:lipase activity"/>
    <property type="evidence" value="ECO:0007669"/>
    <property type="project" value="InterPro"/>
</dbReference>
<dbReference type="AlphaFoldDB" id="A0A484APT3"/>
<proteinExistence type="inferred from homology"/>
<accession>A0A484APT3</accession>
<evidence type="ECO:0000259" key="5">
    <source>
        <dbReference type="Pfam" id="PF00151"/>
    </source>
</evidence>
<dbReference type="Proteomes" id="UP000295192">
    <property type="component" value="Unassembled WGS sequence"/>
</dbReference>
<dbReference type="PANTHER" id="PTHR11610:SF150">
    <property type="entry name" value="FI01825P-RELATED"/>
    <property type="match status" value="1"/>
</dbReference>
<protein>
    <recommendedName>
        <fullName evidence="5">Lipase domain-containing protein</fullName>
    </recommendedName>
</protein>
<evidence type="ECO:0000256" key="4">
    <source>
        <dbReference type="RuleBase" id="RU004262"/>
    </source>
</evidence>
<dbReference type="InterPro" id="IPR029058">
    <property type="entry name" value="AB_hydrolase_fold"/>
</dbReference>
<dbReference type="GO" id="GO:0016042">
    <property type="term" value="P:lipid catabolic process"/>
    <property type="evidence" value="ECO:0007669"/>
    <property type="project" value="TreeGrafter"/>
</dbReference>
<dbReference type="SUPFAM" id="SSF53474">
    <property type="entry name" value="alpha/beta-Hydrolases"/>
    <property type="match status" value="1"/>
</dbReference>
<feature type="domain" description="Lipase" evidence="5">
    <location>
        <begin position="1"/>
        <end position="121"/>
    </location>
</feature>
<dbReference type="Pfam" id="PF00151">
    <property type="entry name" value="Lipase"/>
    <property type="match status" value="1"/>
</dbReference>
<organism evidence="6 7">
    <name type="scientific">Drosophila navojoa</name>
    <name type="common">Fruit fly</name>
    <dbReference type="NCBI Taxonomy" id="7232"/>
    <lineage>
        <taxon>Eukaryota</taxon>
        <taxon>Metazoa</taxon>
        <taxon>Ecdysozoa</taxon>
        <taxon>Arthropoda</taxon>
        <taxon>Hexapoda</taxon>
        <taxon>Insecta</taxon>
        <taxon>Pterygota</taxon>
        <taxon>Neoptera</taxon>
        <taxon>Endopterygota</taxon>
        <taxon>Diptera</taxon>
        <taxon>Brachycera</taxon>
        <taxon>Muscomorpha</taxon>
        <taxon>Ephydroidea</taxon>
        <taxon>Drosophilidae</taxon>
        <taxon>Drosophila</taxon>
    </lineage>
</organism>
<dbReference type="GO" id="GO:0005615">
    <property type="term" value="C:extracellular space"/>
    <property type="evidence" value="ECO:0007669"/>
    <property type="project" value="TreeGrafter"/>
</dbReference>
<dbReference type="InterPro" id="IPR000734">
    <property type="entry name" value="TAG_lipase"/>
</dbReference>
<comment type="subcellular location">
    <subcellularLocation>
        <location evidence="1">Secreted</location>
    </subcellularLocation>
</comment>
<dbReference type="OrthoDB" id="199913at2759"/>
<evidence type="ECO:0000256" key="1">
    <source>
        <dbReference type="ARBA" id="ARBA00004613"/>
    </source>
</evidence>
<keyword evidence="7" id="KW-1185">Reference proteome</keyword>
<dbReference type="PANTHER" id="PTHR11610">
    <property type="entry name" value="LIPASE"/>
    <property type="match status" value="1"/>
</dbReference>
<reference evidence="6 7" key="1">
    <citation type="journal article" date="2019" name="J. Hered.">
        <title>An Improved Genome Assembly for Drosophila navojoa, the Basal Species in the mojavensis Cluster.</title>
        <authorList>
            <person name="Vanderlinde T."/>
            <person name="Dupim E.G."/>
            <person name="Nazario-Yepiz N.O."/>
            <person name="Carvalho A.B."/>
        </authorList>
    </citation>
    <scope>NUCLEOTIDE SEQUENCE [LARGE SCALE GENOMIC DNA]</scope>
    <source>
        <strain evidence="6">Navoj_Jal97</strain>
        <tissue evidence="6">Whole organism</tissue>
    </source>
</reference>
<sequence>MFTLSNPTEGTKITASSNSIKNSNFNANNPTRFIIHGWLQDGSSDMNTNIRDALLSNGDYNVIVVEWPSAKNWFYATPVVAVAIVGIKVADMVNYLVSDHGLKFDTLHVIGHSLGAHVAKCTPSSVWTPLDHFSATFNPAIVYPLTMPTT</sequence>
<dbReference type="STRING" id="7232.A0A484APT3"/>
<dbReference type="InterPro" id="IPR013818">
    <property type="entry name" value="Lipase"/>
</dbReference>
<dbReference type="Gene3D" id="3.40.50.1820">
    <property type="entry name" value="alpha/beta hydrolase"/>
    <property type="match status" value="1"/>
</dbReference>
<comment type="similarity">
    <text evidence="2 4">Belongs to the AB hydrolase superfamily. Lipase family.</text>
</comment>
<dbReference type="GO" id="GO:0017171">
    <property type="term" value="F:serine hydrolase activity"/>
    <property type="evidence" value="ECO:0007669"/>
    <property type="project" value="TreeGrafter"/>
</dbReference>
<dbReference type="EMBL" id="LSRL02002131">
    <property type="protein sequence ID" value="TDG38723.1"/>
    <property type="molecule type" value="Genomic_DNA"/>
</dbReference>
<evidence type="ECO:0000313" key="7">
    <source>
        <dbReference type="Proteomes" id="UP000295192"/>
    </source>
</evidence>
<dbReference type="PRINTS" id="PR00821">
    <property type="entry name" value="TAGLIPASE"/>
</dbReference>
<evidence type="ECO:0000256" key="2">
    <source>
        <dbReference type="ARBA" id="ARBA00010701"/>
    </source>
</evidence>
<gene>
    <name evidence="6" type="ORF">AWZ03_014855</name>
</gene>
<keyword evidence="3" id="KW-0964">Secreted</keyword>
<evidence type="ECO:0000256" key="3">
    <source>
        <dbReference type="ARBA" id="ARBA00022525"/>
    </source>
</evidence>
<evidence type="ECO:0000313" key="6">
    <source>
        <dbReference type="EMBL" id="TDG38723.1"/>
    </source>
</evidence>